<evidence type="ECO:0000313" key="2">
    <source>
        <dbReference type="Proteomes" id="UP001497453"/>
    </source>
</evidence>
<evidence type="ECO:0000313" key="1">
    <source>
        <dbReference type="EMBL" id="CAL1703674.1"/>
    </source>
</evidence>
<dbReference type="EMBL" id="OZ037946">
    <property type="protein sequence ID" value="CAL1703674.1"/>
    <property type="molecule type" value="Genomic_DNA"/>
</dbReference>
<organism evidence="1 2">
    <name type="scientific">Somion occarium</name>
    <dbReference type="NCBI Taxonomy" id="3059160"/>
    <lineage>
        <taxon>Eukaryota</taxon>
        <taxon>Fungi</taxon>
        <taxon>Dikarya</taxon>
        <taxon>Basidiomycota</taxon>
        <taxon>Agaricomycotina</taxon>
        <taxon>Agaricomycetes</taxon>
        <taxon>Polyporales</taxon>
        <taxon>Cerrenaceae</taxon>
        <taxon>Somion</taxon>
    </lineage>
</organism>
<accession>A0ABP1DAE3</accession>
<dbReference type="SUPFAM" id="SSF52047">
    <property type="entry name" value="RNI-like"/>
    <property type="match status" value="1"/>
</dbReference>
<keyword evidence="2" id="KW-1185">Reference proteome</keyword>
<gene>
    <name evidence="1" type="ORF">GFSPODELE1_LOCUS4672</name>
</gene>
<name>A0ABP1DAE3_9APHY</name>
<dbReference type="Proteomes" id="UP001497453">
    <property type="component" value="Chromosome 3"/>
</dbReference>
<dbReference type="InterPro" id="IPR032675">
    <property type="entry name" value="LRR_dom_sf"/>
</dbReference>
<evidence type="ECO:0008006" key="3">
    <source>
        <dbReference type="Google" id="ProtNLM"/>
    </source>
</evidence>
<reference evidence="2" key="1">
    <citation type="submission" date="2024-04" db="EMBL/GenBank/DDBJ databases">
        <authorList>
            <person name="Shaw F."/>
            <person name="Minotto A."/>
        </authorList>
    </citation>
    <scope>NUCLEOTIDE SEQUENCE [LARGE SCALE GENOMIC DNA]</scope>
</reference>
<protein>
    <recommendedName>
        <fullName evidence="3">F-box domain-containing protein</fullName>
    </recommendedName>
</protein>
<dbReference type="Gene3D" id="3.80.10.10">
    <property type="entry name" value="Ribonuclease Inhibitor"/>
    <property type="match status" value="1"/>
</dbReference>
<proteinExistence type="predicted"/>
<sequence>MSSSLHTFSFATPLSNGGLAWIMPSSNTQDSEALMEILHRRAPCLRRLLCSNIIISPAAVDICANFTALRSLRLSTIVTPSNFTYSPSLIPSTAKLDSLDIDVSLLPEDFQDPETSASHPVELPSLTSLSLHGSLKRIQAVLRRLTAPQVHSVGIFEQRFHSDHYHMVPEITPCIETVVCRFKRLQRFRFVALGGIQTQLGPVARILEPLLRVRGLLECRVYLFRKNMWSMDDEDLLKMCKAWPQLHVLHLEGWPSFDPWRRGLILKSLSIVARSCRQLTSLRIPVDGGDIVHVDDVIPQTKLRTFAVSFPEEVYSDILALASYINRLFPSLDLKSSQQLLQMSNEADSRKLLYKRLFTVLAMLQMTGEETSEMTNSVEDFILNTV</sequence>